<evidence type="ECO:0000256" key="3">
    <source>
        <dbReference type="PROSITE-ProRule" id="PRU00023"/>
    </source>
</evidence>
<evidence type="ECO:0000256" key="4">
    <source>
        <dbReference type="SAM" id="MobiDB-lite"/>
    </source>
</evidence>
<feature type="repeat" description="ANK" evidence="3">
    <location>
        <begin position="549"/>
        <end position="581"/>
    </location>
</feature>
<dbReference type="InterPro" id="IPR002110">
    <property type="entry name" value="Ankyrin_rpt"/>
</dbReference>
<dbReference type="PANTHER" id="PTHR24189:SF50">
    <property type="entry name" value="ANKYRIN REPEAT AND SOCS BOX PROTEIN 2"/>
    <property type="match status" value="1"/>
</dbReference>
<evidence type="ECO:0000256" key="1">
    <source>
        <dbReference type="ARBA" id="ARBA00022737"/>
    </source>
</evidence>
<evidence type="ECO:0000313" key="6">
    <source>
        <dbReference type="Proteomes" id="UP000280598"/>
    </source>
</evidence>
<dbReference type="SUPFAM" id="SSF48403">
    <property type="entry name" value="Ankyrin repeat"/>
    <property type="match status" value="1"/>
</dbReference>
<feature type="compositionally biased region" description="Acidic residues" evidence="4">
    <location>
        <begin position="300"/>
        <end position="310"/>
    </location>
</feature>
<dbReference type="PROSITE" id="PS50297">
    <property type="entry name" value="ANK_REP_REGION"/>
    <property type="match status" value="7"/>
</dbReference>
<dbReference type="InterPro" id="IPR036770">
    <property type="entry name" value="Ankyrin_rpt-contain_sf"/>
</dbReference>
<gene>
    <name evidence="5" type="ORF">D0860_05391</name>
</gene>
<feature type="repeat" description="ANK" evidence="3">
    <location>
        <begin position="483"/>
        <end position="515"/>
    </location>
</feature>
<accession>A0A3M7H033</accession>
<dbReference type="Pfam" id="PF13637">
    <property type="entry name" value="Ank_4"/>
    <property type="match status" value="1"/>
</dbReference>
<dbReference type="VEuPathDB" id="FungiDB:BTJ68_05339"/>
<dbReference type="AlphaFoldDB" id="A0A3M7H033"/>
<feature type="repeat" description="ANK" evidence="3">
    <location>
        <begin position="516"/>
        <end position="548"/>
    </location>
</feature>
<dbReference type="SMART" id="SM00248">
    <property type="entry name" value="ANK"/>
    <property type="match status" value="8"/>
</dbReference>
<name>A0A3M7H033_HORWE</name>
<feature type="repeat" description="ANK" evidence="3">
    <location>
        <begin position="380"/>
        <end position="412"/>
    </location>
</feature>
<evidence type="ECO:0000313" key="5">
    <source>
        <dbReference type="EMBL" id="RMZ06771.1"/>
    </source>
</evidence>
<organism evidence="5 6">
    <name type="scientific">Hortaea werneckii</name>
    <name type="common">Black yeast</name>
    <name type="synonym">Cladosporium werneckii</name>
    <dbReference type="NCBI Taxonomy" id="91943"/>
    <lineage>
        <taxon>Eukaryota</taxon>
        <taxon>Fungi</taxon>
        <taxon>Dikarya</taxon>
        <taxon>Ascomycota</taxon>
        <taxon>Pezizomycotina</taxon>
        <taxon>Dothideomycetes</taxon>
        <taxon>Dothideomycetidae</taxon>
        <taxon>Mycosphaerellales</taxon>
        <taxon>Teratosphaeriaceae</taxon>
        <taxon>Hortaea</taxon>
    </lineage>
</organism>
<reference evidence="5 6" key="1">
    <citation type="journal article" date="2018" name="BMC Genomics">
        <title>Genomic evidence for intraspecific hybridization in a clonal and extremely halotolerant yeast.</title>
        <authorList>
            <person name="Gostincar C."/>
            <person name="Stajich J.E."/>
            <person name="Zupancic J."/>
            <person name="Zalar P."/>
            <person name="Gunde-Cimerman N."/>
        </authorList>
    </citation>
    <scope>NUCLEOTIDE SEQUENCE [LARGE SCALE GENOMIC DNA]</scope>
    <source>
        <strain evidence="5 6">EXF-562</strain>
    </source>
</reference>
<dbReference type="Gene3D" id="1.25.40.20">
    <property type="entry name" value="Ankyrin repeat-containing domain"/>
    <property type="match status" value="4"/>
</dbReference>
<proteinExistence type="predicted"/>
<evidence type="ECO:0000256" key="2">
    <source>
        <dbReference type="ARBA" id="ARBA00023043"/>
    </source>
</evidence>
<protein>
    <submittedName>
        <fullName evidence="5">Uncharacterized protein</fullName>
    </submittedName>
</protein>
<dbReference type="EMBL" id="QWIS01000108">
    <property type="protein sequence ID" value="RMZ06771.1"/>
    <property type="molecule type" value="Genomic_DNA"/>
</dbReference>
<dbReference type="PRINTS" id="PR01415">
    <property type="entry name" value="ANKYRIN"/>
</dbReference>
<feature type="repeat" description="ANK" evidence="3">
    <location>
        <begin position="450"/>
        <end position="482"/>
    </location>
</feature>
<comment type="caution">
    <text evidence="5">The sequence shown here is derived from an EMBL/GenBank/DDBJ whole genome shotgun (WGS) entry which is preliminary data.</text>
</comment>
<dbReference type="PANTHER" id="PTHR24189">
    <property type="entry name" value="MYOTROPHIN"/>
    <property type="match status" value="1"/>
</dbReference>
<feature type="repeat" description="ANK" evidence="3">
    <location>
        <begin position="347"/>
        <end position="379"/>
    </location>
</feature>
<feature type="region of interest" description="Disordered" evidence="4">
    <location>
        <begin position="290"/>
        <end position="310"/>
    </location>
</feature>
<dbReference type="InterPro" id="IPR050745">
    <property type="entry name" value="Multifunctional_regulatory"/>
</dbReference>
<dbReference type="Pfam" id="PF12796">
    <property type="entry name" value="Ank_2"/>
    <property type="match status" value="2"/>
</dbReference>
<dbReference type="PROSITE" id="PS50088">
    <property type="entry name" value="ANK_REPEAT"/>
    <property type="match status" value="7"/>
</dbReference>
<dbReference type="Proteomes" id="UP000280598">
    <property type="component" value="Unassembled WGS sequence"/>
</dbReference>
<keyword evidence="1" id="KW-0677">Repeat</keyword>
<feature type="repeat" description="ANK" evidence="3">
    <location>
        <begin position="414"/>
        <end position="446"/>
    </location>
</feature>
<keyword evidence="2 3" id="KW-0040">ANK repeat</keyword>
<sequence length="610" mass="65093">MSGQHSFLNPSTFFSLACVAVSAVAATTIWRNHSRADAEASSFAASESSTRQRPQPRRRKAVDSLYGSLDDQAYTDLSTHGNGVFTAPNVDLKSAGNLATLVQRCNALSHTIRSLQFSGSLKIVTSSLQTELSLLSTSFSQLQQSGLPHVGHSATACMETTTNAILDILGLVQTEIESPYVGTPILQECLQQLRDQRPAVEFLQHSARSSTYHQPLTPPAEVELESALDSRSFIRGGFLAAPSNPSMPSSTTTPTGLTPCADAPGWIEPPPEYAPPADSVSLMPLISSEEKRDAKQADMDPPEPQDQASDEVFDTDVVYNAVTENNEALIVDLLDQGADVNASVGELQRTALHQAAYLNNQRCLSLLLRHGAEISAEDAKGDTPLHLAAWTGHVEALATFLSHGADVDWLSGRDGYSPLWCAISAHQIDAARLLLKHGARVSLRSATSDNGLLPLHQAAITSQTAMCELLLERGALVDAPDDEGNTALHYAATSGSAPTVLALLRAGADVNLKQCQGLTPAHWAAHKGHEEVLLLLLSHGALVNARGKANARPLHLAANRGHLAAVRILLEKGADWSKEAEWDGVQGIPARIARLKGHTVVAALIDKYAC</sequence>